<comment type="caution">
    <text evidence="2">The sequence shown here is derived from an EMBL/GenBank/DDBJ whole genome shotgun (WGS) entry which is preliminary data.</text>
</comment>
<dbReference type="EMBL" id="FAVB01000003">
    <property type="protein sequence ID" value="CUU83537.1"/>
    <property type="molecule type" value="Genomic_DNA"/>
</dbReference>
<evidence type="ECO:0000313" key="2">
    <source>
        <dbReference type="EMBL" id="CUU83537.1"/>
    </source>
</evidence>
<organism evidence="2 3">
    <name type="scientific">Campylobacter hyointestinalis subsp. hyointestinalis</name>
    <dbReference type="NCBI Taxonomy" id="91352"/>
    <lineage>
        <taxon>Bacteria</taxon>
        <taxon>Pseudomonadati</taxon>
        <taxon>Campylobacterota</taxon>
        <taxon>Epsilonproteobacteria</taxon>
        <taxon>Campylobacterales</taxon>
        <taxon>Campylobacteraceae</taxon>
        <taxon>Campylobacter</taxon>
    </lineage>
</organism>
<dbReference type="Gene3D" id="3.40.50.10400">
    <property type="entry name" value="Hypothetical protein PA1492"/>
    <property type="match status" value="1"/>
</dbReference>
<name>A0A0S4ST70_CAMHY</name>
<accession>A0A0S4ST70</accession>
<reference evidence="2 3" key="1">
    <citation type="submission" date="2015-11" db="EMBL/GenBank/DDBJ databases">
        <authorList>
            <consortium name="Pathogen Informatics"/>
        </authorList>
    </citation>
    <scope>NUCLEOTIDE SEQUENCE [LARGE SCALE GENOMIC DNA]</scope>
    <source>
        <strain evidence="2 3">006A-0059</strain>
    </source>
</reference>
<proteinExistence type="predicted"/>
<feature type="domain" description="DUF7768" evidence="1">
    <location>
        <begin position="7"/>
        <end position="108"/>
    </location>
</feature>
<sequence length="113" mass="13025">MKRTMRLVYVASPYASISVAKDENQRRQYAKKIAIRECQKVIDAGYEPISPVLAFCDVFDESDRERVMNACLELLSHCSYIHYAKSVYSKDSAGMKAEKRYARELGITELEFE</sequence>
<dbReference type="AlphaFoldDB" id="A0A0S4ST70"/>
<dbReference type="Proteomes" id="UP000052237">
    <property type="component" value="Unassembled WGS sequence"/>
</dbReference>
<dbReference type="RefSeq" id="WP_059432065.1">
    <property type="nucleotide sequence ID" value="NZ_FAUZ01000012.1"/>
</dbReference>
<evidence type="ECO:0000313" key="3">
    <source>
        <dbReference type="Proteomes" id="UP000052237"/>
    </source>
</evidence>
<dbReference type="InterPro" id="IPR056670">
    <property type="entry name" value="DUF7768"/>
</dbReference>
<keyword evidence="3" id="KW-1185">Reference proteome</keyword>
<dbReference type="Pfam" id="PF24963">
    <property type="entry name" value="DUF7768"/>
    <property type="match status" value="1"/>
</dbReference>
<evidence type="ECO:0000259" key="1">
    <source>
        <dbReference type="Pfam" id="PF24963"/>
    </source>
</evidence>
<dbReference type="SUPFAM" id="SSF52309">
    <property type="entry name" value="N-(deoxy)ribosyltransferase-like"/>
    <property type="match status" value="1"/>
</dbReference>
<protein>
    <recommendedName>
        <fullName evidence="1">DUF7768 domain-containing protein</fullName>
    </recommendedName>
</protein>
<gene>
    <name evidence="2" type="ORF">ERS686654_01429</name>
</gene>